<sequence length="139" mass="14556">MTHPWGLLISLIGLTAVGMATLFLVGQPDQAEPSRFLVGFLIGLPVLLLVAVRLGYRWAMMAAVIYGTVGLALDLSTMVQLITKDQPTVATLTANGFSGILNFLVIAFGGRAFLTISQAPPPPGSRPPNPPFPASSATP</sequence>
<evidence type="ECO:0000256" key="2">
    <source>
        <dbReference type="SAM" id="Phobius"/>
    </source>
</evidence>
<dbReference type="InParanoid" id="A0A330LC78"/>
<reference evidence="4" key="1">
    <citation type="submission" date="2018-04" db="EMBL/GenBank/DDBJ databases">
        <authorList>
            <person name="Lucker S."/>
            <person name="Sakoula D."/>
        </authorList>
    </citation>
    <scope>NUCLEOTIDE SEQUENCE [LARGE SCALE GENOMIC DNA]</scope>
</reference>
<keyword evidence="2" id="KW-0472">Membrane</keyword>
<feature type="transmembrane region" description="Helical" evidence="2">
    <location>
        <begin position="63"/>
        <end position="83"/>
    </location>
</feature>
<evidence type="ECO:0000313" key="3">
    <source>
        <dbReference type="EMBL" id="SPP66690.1"/>
    </source>
</evidence>
<evidence type="ECO:0000313" key="4">
    <source>
        <dbReference type="Proteomes" id="UP000248168"/>
    </source>
</evidence>
<dbReference type="EMBL" id="OUNR01000021">
    <property type="protein sequence ID" value="SPP66690.1"/>
    <property type="molecule type" value="Genomic_DNA"/>
</dbReference>
<feature type="compositionally biased region" description="Pro residues" evidence="1">
    <location>
        <begin position="119"/>
        <end position="133"/>
    </location>
</feature>
<organism evidence="3 4">
    <name type="scientific">Nitrospira lenta</name>
    <dbReference type="NCBI Taxonomy" id="1436998"/>
    <lineage>
        <taxon>Bacteria</taxon>
        <taxon>Pseudomonadati</taxon>
        <taxon>Nitrospirota</taxon>
        <taxon>Nitrospiria</taxon>
        <taxon>Nitrospirales</taxon>
        <taxon>Nitrospiraceae</taxon>
        <taxon>Nitrospira</taxon>
    </lineage>
</organism>
<feature type="region of interest" description="Disordered" evidence="1">
    <location>
        <begin position="119"/>
        <end position="139"/>
    </location>
</feature>
<keyword evidence="4" id="KW-1185">Reference proteome</keyword>
<keyword evidence="2" id="KW-1133">Transmembrane helix</keyword>
<gene>
    <name evidence="3" type="ORF">NITLEN_80118</name>
</gene>
<keyword evidence="2" id="KW-0812">Transmembrane</keyword>
<accession>A0A330LC78</accession>
<dbReference type="AlphaFoldDB" id="A0A330LC78"/>
<feature type="transmembrane region" description="Helical" evidence="2">
    <location>
        <begin position="7"/>
        <end position="25"/>
    </location>
</feature>
<proteinExistence type="predicted"/>
<feature type="transmembrane region" description="Helical" evidence="2">
    <location>
        <begin position="37"/>
        <end position="56"/>
    </location>
</feature>
<feature type="transmembrane region" description="Helical" evidence="2">
    <location>
        <begin position="89"/>
        <end position="108"/>
    </location>
</feature>
<evidence type="ECO:0000256" key="1">
    <source>
        <dbReference type="SAM" id="MobiDB-lite"/>
    </source>
</evidence>
<name>A0A330LC78_9BACT</name>
<dbReference type="Proteomes" id="UP000248168">
    <property type="component" value="Unassembled WGS sequence"/>
</dbReference>
<protein>
    <submittedName>
        <fullName evidence="3">Putative Membrane protein</fullName>
    </submittedName>
</protein>